<gene>
    <name evidence="1" type="ORF">AAG570_011412</name>
</gene>
<dbReference type="AlphaFoldDB" id="A0ABD0YKS9"/>
<evidence type="ECO:0000313" key="2">
    <source>
        <dbReference type="Proteomes" id="UP001558652"/>
    </source>
</evidence>
<evidence type="ECO:0000313" key="1">
    <source>
        <dbReference type="EMBL" id="KAL1131800.1"/>
    </source>
</evidence>
<reference evidence="1 2" key="1">
    <citation type="submission" date="2024-07" db="EMBL/GenBank/DDBJ databases">
        <title>Chromosome-level genome assembly of the water stick insect Ranatra chinensis (Heteroptera: Nepidae).</title>
        <authorList>
            <person name="Liu X."/>
        </authorList>
    </citation>
    <scope>NUCLEOTIDE SEQUENCE [LARGE SCALE GENOMIC DNA]</scope>
    <source>
        <strain evidence="1">Cailab_2021Rc</strain>
        <tissue evidence="1">Muscle</tissue>
    </source>
</reference>
<proteinExistence type="predicted"/>
<comment type="caution">
    <text evidence="1">The sequence shown here is derived from an EMBL/GenBank/DDBJ whole genome shotgun (WGS) entry which is preliminary data.</text>
</comment>
<name>A0ABD0YKS9_9HEMI</name>
<sequence length="155" mass="17155">MRSNEEGSLIARVGDEILALPLKVRGPVLSCQGICGDIDSRTGGLSNITPPETARGDKLGTPFCPSLELWNCFLLPLLWRNRLTPADQPTPVHVFLSLYLAINFWYTSAQIVLDLVRCRTGVGAPPFFYARVTGPQLDLDPEEQIPRQGMYTSRP</sequence>
<dbReference type="EMBL" id="JBFDAA010000006">
    <property type="protein sequence ID" value="KAL1131800.1"/>
    <property type="molecule type" value="Genomic_DNA"/>
</dbReference>
<organism evidence="1 2">
    <name type="scientific">Ranatra chinensis</name>
    <dbReference type="NCBI Taxonomy" id="642074"/>
    <lineage>
        <taxon>Eukaryota</taxon>
        <taxon>Metazoa</taxon>
        <taxon>Ecdysozoa</taxon>
        <taxon>Arthropoda</taxon>
        <taxon>Hexapoda</taxon>
        <taxon>Insecta</taxon>
        <taxon>Pterygota</taxon>
        <taxon>Neoptera</taxon>
        <taxon>Paraneoptera</taxon>
        <taxon>Hemiptera</taxon>
        <taxon>Heteroptera</taxon>
        <taxon>Panheteroptera</taxon>
        <taxon>Nepomorpha</taxon>
        <taxon>Nepidae</taxon>
        <taxon>Ranatrinae</taxon>
        <taxon>Ranatra</taxon>
    </lineage>
</organism>
<accession>A0ABD0YKS9</accession>
<dbReference type="Proteomes" id="UP001558652">
    <property type="component" value="Unassembled WGS sequence"/>
</dbReference>
<keyword evidence="2" id="KW-1185">Reference proteome</keyword>
<protein>
    <submittedName>
        <fullName evidence="1">Uncharacterized protein</fullName>
    </submittedName>
</protein>